<protein>
    <recommendedName>
        <fullName evidence="1">N-acetyltransferase domain-containing protein</fullName>
    </recommendedName>
</protein>
<sequence>MQYIVKHREFSDLHGRFNVQTISAHGPSIRLGYLNWTIEDGVMHIDDLFINEAHRQYGIGSDLVETLLNLADLKGVHEVCGLADRDNARLRKFYEQFGFHFDEAPNNHGQLPFRLHFVDADES</sequence>
<gene>
    <name evidence="2" type="ORF">DEB45_14915</name>
</gene>
<name>A0A358E226_9ALTE</name>
<dbReference type="InterPro" id="IPR016181">
    <property type="entry name" value="Acyl_CoA_acyltransferase"/>
</dbReference>
<evidence type="ECO:0000313" key="3">
    <source>
        <dbReference type="Proteomes" id="UP000264779"/>
    </source>
</evidence>
<dbReference type="Proteomes" id="UP000264779">
    <property type="component" value="Unassembled WGS sequence"/>
</dbReference>
<comment type="caution">
    <text evidence="2">The sequence shown here is derived from an EMBL/GenBank/DDBJ whole genome shotgun (WGS) entry which is preliminary data.</text>
</comment>
<dbReference type="Pfam" id="PF00583">
    <property type="entry name" value="Acetyltransf_1"/>
    <property type="match status" value="1"/>
</dbReference>
<dbReference type="AlphaFoldDB" id="A0A358E226"/>
<feature type="domain" description="N-acetyltransferase" evidence="1">
    <location>
        <begin position="1"/>
        <end position="118"/>
    </location>
</feature>
<reference evidence="2 3" key="1">
    <citation type="journal article" date="2018" name="Nat. Biotechnol.">
        <title>A standardized bacterial taxonomy based on genome phylogeny substantially revises the tree of life.</title>
        <authorList>
            <person name="Parks D.H."/>
            <person name="Chuvochina M."/>
            <person name="Waite D.W."/>
            <person name="Rinke C."/>
            <person name="Skarshewski A."/>
            <person name="Chaumeil P.A."/>
            <person name="Hugenholtz P."/>
        </authorList>
    </citation>
    <scope>NUCLEOTIDE SEQUENCE [LARGE SCALE GENOMIC DNA]</scope>
    <source>
        <strain evidence="2">UBA11621</strain>
    </source>
</reference>
<dbReference type="PROSITE" id="PS51186">
    <property type="entry name" value="GNAT"/>
    <property type="match status" value="1"/>
</dbReference>
<proteinExistence type="predicted"/>
<evidence type="ECO:0000313" key="2">
    <source>
        <dbReference type="EMBL" id="HBU52541.1"/>
    </source>
</evidence>
<dbReference type="EMBL" id="DONK01000231">
    <property type="protein sequence ID" value="HBU52541.1"/>
    <property type="molecule type" value="Genomic_DNA"/>
</dbReference>
<dbReference type="SUPFAM" id="SSF55729">
    <property type="entry name" value="Acyl-CoA N-acyltransferases (Nat)"/>
    <property type="match status" value="1"/>
</dbReference>
<dbReference type="CDD" id="cd04301">
    <property type="entry name" value="NAT_SF"/>
    <property type="match status" value="1"/>
</dbReference>
<dbReference type="InterPro" id="IPR000182">
    <property type="entry name" value="GNAT_dom"/>
</dbReference>
<evidence type="ECO:0000259" key="1">
    <source>
        <dbReference type="PROSITE" id="PS51186"/>
    </source>
</evidence>
<organism evidence="2 3">
    <name type="scientific">Alteromonas australica</name>
    <dbReference type="NCBI Taxonomy" id="589873"/>
    <lineage>
        <taxon>Bacteria</taxon>
        <taxon>Pseudomonadati</taxon>
        <taxon>Pseudomonadota</taxon>
        <taxon>Gammaproteobacteria</taxon>
        <taxon>Alteromonadales</taxon>
        <taxon>Alteromonadaceae</taxon>
        <taxon>Alteromonas/Salinimonas group</taxon>
        <taxon>Alteromonas</taxon>
    </lineage>
</organism>
<accession>A0A358E226</accession>
<dbReference type="GO" id="GO:0016747">
    <property type="term" value="F:acyltransferase activity, transferring groups other than amino-acyl groups"/>
    <property type="evidence" value="ECO:0007669"/>
    <property type="project" value="InterPro"/>
</dbReference>
<dbReference type="Gene3D" id="3.40.630.30">
    <property type="match status" value="1"/>
</dbReference>